<evidence type="ECO:0000313" key="10">
    <source>
        <dbReference type="EMBL" id="PRQ16094.1"/>
    </source>
</evidence>
<dbReference type="Proteomes" id="UP000238479">
    <property type="component" value="Chromosome 7"/>
</dbReference>
<comment type="caution">
    <text evidence="10">The sequence shown here is derived from an EMBL/GenBank/DDBJ whole genome shotgun (WGS) entry which is preliminary data.</text>
</comment>
<evidence type="ECO:0000256" key="4">
    <source>
        <dbReference type="ARBA" id="ARBA00022723"/>
    </source>
</evidence>
<dbReference type="GO" id="GO:0016132">
    <property type="term" value="P:brassinosteroid biosynthetic process"/>
    <property type="evidence" value="ECO:0007669"/>
    <property type="project" value="TreeGrafter"/>
</dbReference>
<dbReference type="GO" id="GO:0016020">
    <property type="term" value="C:membrane"/>
    <property type="evidence" value="ECO:0007669"/>
    <property type="project" value="UniProtKB-SubCell"/>
</dbReference>
<dbReference type="GO" id="GO:0005506">
    <property type="term" value="F:iron ion binding"/>
    <property type="evidence" value="ECO:0007669"/>
    <property type="project" value="InterPro"/>
</dbReference>
<dbReference type="InterPro" id="IPR036396">
    <property type="entry name" value="Cyt_P450_sf"/>
</dbReference>
<feature type="transmembrane region" description="Helical" evidence="9">
    <location>
        <begin position="6"/>
        <end position="26"/>
    </location>
</feature>
<keyword evidence="8" id="KW-0503">Monooxygenase</keyword>
<dbReference type="InterPro" id="IPR002401">
    <property type="entry name" value="Cyt_P450_E_grp-I"/>
</dbReference>
<dbReference type="InterPro" id="IPR001128">
    <property type="entry name" value="Cyt_P450"/>
</dbReference>
<feature type="transmembrane region" description="Helical" evidence="9">
    <location>
        <begin position="291"/>
        <end position="314"/>
    </location>
</feature>
<dbReference type="PANTHER" id="PTHR24286">
    <property type="entry name" value="CYTOCHROME P450 26"/>
    <property type="match status" value="1"/>
</dbReference>
<comment type="cofactor">
    <cofactor evidence="7">
        <name>heme</name>
        <dbReference type="ChEBI" id="CHEBI:30413"/>
    </cofactor>
</comment>
<evidence type="ECO:0000256" key="5">
    <source>
        <dbReference type="ARBA" id="ARBA00022989"/>
    </source>
</evidence>
<keyword evidence="11" id="KW-1185">Reference proteome</keyword>
<accession>A0A2P6P2E8</accession>
<reference evidence="10 11" key="1">
    <citation type="journal article" date="2018" name="Nat. Genet.">
        <title>The Rosa genome provides new insights in the design of modern roses.</title>
        <authorList>
            <person name="Bendahmane M."/>
        </authorList>
    </citation>
    <scope>NUCLEOTIDE SEQUENCE [LARGE SCALE GENOMIC DNA]</scope>
    <source>
        <strain evidence="11">cv. Old Blush</strain>
    </source>
</reference>
<dbReference type="GO" id="GO:0010268">
    <property type="term" value="P:brassinosteroid homeostasis"/>
    <property type="evidence" value="ECO:0007669"/>
    <property type="project" value="TreeGrafter"/>
</dbReference>
<dbReference type="GO" id="GO:0016705">
    <property type="term" value="F:oxidoreductase activity, acting on paired donors, with incorporation or reduction of molecular oxygen"/>
    <property type="evidence" value="ECO:0007669"/>
    <property type="project" value="InterPro"/>
</dbReference>
<evidence type="ECO:0000256" key="2">
    <source>
        <dbReference type="ARBA" id="ARBA00010617"/>
    </source>
</evidence>
<dbReference type="Gramene" id="PRQ16094">
    <property type="protein sequence ID" value="PRQ16094"/>
    <property type="gene ID" value="RchiOBHm_Chr7g0180481"/>
</dbReference>
<dbReference type="PRINTS" id="PR00385">
    <property type="entry name" value="P450"/>
</dbReference>
<dbReference type="SUPFAM" id="SSF48264">
    <property type="entry name" value="Cytochrome P450"/>
    <property type="match status" value="1"/>
</dbReference>
<organism evidence="10 11">
    <name type="scientific">Rosa chinensis</name>
    <name type="common">China rose</name>
    <dbReference type="NCBI Taxonomy" id="74649"/>
    <lineage>
        <taxon>Eukaryota</taxon>
        <taxon>Viridiplantae</taxon>
        <taxon>Streptophyta</taxon>
        <taxon>Embryophyta</taxon>
        <taxon>Tracheophyta</taxon>
        <taxon>Spermatophyta</taxon>
        <taxon>Magnoliopsida</taxon>
        <taxon>eudicotyledons</taxon>
        <taxon>Gunneridae</taxon>
        <taxon>Pentapetalae</taxon>
        <taxon>rosids</taxon>
        <taxon>fabids</taxon>
        <taxon>Rosales</taxon>
        <taxon>Rosaceae</taxon>
        <taxon>Rosoideae</taxon>
        <taxon>Rosoideae incertae sedis</taxon>
        <taxon>Rosa</taxon>
    </lineage>
</organism>
<keyword evidence="9" id="KW-0472">Membrane</keyword>
<feature type="binding site" description="axial binding residue" evidence="7">
    <location>
        <position position="432"/>
    </location>
    <ligand>
        <name>heme</name>
        <dbReference type="ChEBI" id="CHEBI:30413"/>
    </ligand>
    <ligandPart>
        <name>Fe</name>
        <dbReference type="ChEBI" id="CHEBI:18248"/>
    </ligandPart>
</feature>
<comment type="subcellular location">
    <subcellularLocation>
        <location evidence="1">Membrane</location>
        <topology evidence="1">Single-pass membrane protein</topology>
    </subcellularLocation>
</comment>
<dbReference type="STRING" id="74649.A0A2P6P2E8"/>
<protein>
    <submittedName>
        <fullName evidence="10">Putative cytochrome P450</fullName>
    </submittedName>
</protein>
<keyword evidence="5 9" id="KW-1133">Transmembrane helix</keyword>
<dbReference type="Gene3D" id="1.10.630.10">
    <property type="entry name" value="Cytochrome P450"/>
    <property type="match status" value="1"/>
</dbReference>
<comment type="similarity">
    <text evidence="2 8">Belongs to the cytochrome P450 family.</text>
</comment>
<evidence type="ECO:0000256" key="8">
    <source>
        <dbReference type="RuleBase" id="RU000461"/>
    </source>
</evidence>
<evidence type="ECO:0000256" key="1">
    <source>
        <dbReference type="ARBA" id="ARBA00004167"/>
    </source>
</evidence>
<proteinExistence type="inferred from homology"/>
<keyword evidence="8" id="KW-0560">Oxidoreductase</keyword>
<name>A0A2P6P2E8_ROSCH</name>
<keyword evidence="6 7" id="KW-0408">Iron</keyword>
<evidence type="ECO:0000256" key="7">
    <source>
        <dbReference type="PIRSR" id="PIRSR602401-1"/>
    </source>
</evidence>
<gene>
    <name evidence="10" type="ORF">RchiOBHm_Chr7g0180481</name>
</gene>
<evidence type="ECO:0000256" key="6">
    <source>
        <dbReference type="ARBA" id="ARBA00023004"/>
    </source>
</evidence>
<keyword evidence="3 9" id="KW-0812">Transmembrane</keyword>
<dbReference type="AlphaFoldDB" id="A0A2P6P2E8"/>
<keyword evidence="7 8" id="KW-0349">Heme</keyword>
<evidence type="ECO:0000256" key="3">
    <source>
        <dbReference type="ARBA" id="ARBA00022692"/>
    </source>
</evidence>
<dbReference type="PANTHER" id="PTHR24286:SF12">
    <property type="entry name" value="CYTOCHROME P450 FAMILY PROTEIN, EXPRESSED"/>
    <property type="match status" value="1"/>
</dbReference>
<dbReference type="PRINTS" id="PR00463">
    <property type="entry name" value="EP450I"/>
</dbReference>
<dbReference type="Pfam" id="PF00067">
    <property type="entry name" value="p450"/>
    <property type="match status" value="1"/>
</dbReference>
<dbReference type="EMBL" id="PDCK01000045">
    <property type="protein sequence ID" value="PRQ16094.1"/>
    <property type="molecule type" value="Genomic_DNA"/>
</dbReference>
<dbReference type="InterPro" id="IPR017972">
    <property type="entry name" value="Cyt_P450_CS"/>
</dbReference>
<feature type="transmembrane region" description="Helical" evidence="9">
    <location>
        <begin position="46"/>
        <end position="66"/>
    </location>
</feature>
<sequence length="483" mass="54967">MEISLGVWVALVLGGLPFWGLLLWWWNEFWYVLPLKLRGSSTGAKLPPGHLGFPFLGEMLSFLWYFKIVCHPDEFINAKRAKYGDGVGMYRTHMFGKPSIITCLPEINKLVFQSEENFPLNWPNVDILGSCSLVAVHGSSHARLRSYVVNVINKPDALRRIAGLVQPRIVAALESWALKGRIKAYDESKKVTFENIGKLFASLEPGPLLDTIDKLFEGVVKGIRAQPFNVPGSAYHHALQCRRKLEAIFRVELEKKKFRKEAVTTDLMDGLMQITDDEGDKLSDKEVIDNIVSLVIAGYASTALSAMWAIFYLAKYPNVFKKLREENMIVSQNKNGEFITSDDVSKMKYTNKVVEEIIRLANIAAFVFRSVTKEIEYKGYIIPKNWNMLVWVRYLHTNSEHFDDPMCFKPDRWNNPAKPGTYQVFGGGSRICAGNMLVRLQLAIFLHHLSVGYKWKLLNPNACMNYLPHPRPADNVEVTFSKI</sequence>
<dbReference type="GO" id="GO:0004497">
    <property type="term" value="F:monooxygenase activity"/>
    <property type="evidence" value="ECO:0007669"/>
    <property type="project" value="UniProtKB-KW"/>
</dbReference>
<evidence type="ECO:0000313" key="11">
    <source>
        <dbReference type="Proteomes" id="UP000238479"/>
    </source>
</evidence>
<evidence type="ECO:0000256" key="9">
    <source>
        <dbReference type="SAM" id="Phobius"/>
    </source>
</evidence>
<dbReference type="PROSITE" id="PS00086">
    <property type="entry name" value="CYTOCHROME_P450"/>
    <property type="match status" value="1"/>
</dbReference>
<dbReference type="GO" id="GO:0020037">
    <property type="term" value="F:heme binding"/>
    <property type="evidence" value="ECO:0007669"/>
    <property type="project" value="InterPro"/>
</dbReference>
<dbReference type="GO" id="GO:0016125">
    <property type="term" value="P:sterol metabolic process"/>
    <property type="evidence" value="ECO:0007669"/>
    <property type="project" value="TreeGrafter"/>
</dbReference>
<keyword evidence="4 7" id="KW-0479">Metal-binding</keyword>
<dbReference type="OMA" id="MQITDDE"/>